<evidence type="ECO:0000256" key="12">
    <source>
        <dbReference type="ARBA" id="ARBA00023136"/>
    </source>
</evidence>
<dbReference type="Gene3D" id="3.30.565.10">
    <property type="entry name" value="Histidine kinase-like ATPase, C-terminal domain"/>
    <property type="match status" value="1"/>
</dbReference>
<dbReference type="SUPFAM" id="SSF55874">
    <property type="entry name" value="ATPase domain of HSP90 chaperone/DNA topoisomerase II/histidine kinase"/>
    <property type="match status" value="1"/>
</dbReference>
<dbReference type="PANTHER" id="PTHR41523:SF8">
    <property type="entry name" value="ETHYLENE RESPONSE SENSOR PROTEIN"/>
    <property type="match status" value="1"/>
</dbReference>
<comment type="catalytic activity">
    <reaction evidence="1">
        <text>ATP + protein L-histidine = ADP + protein N-phospho-L-histidine.</text>
        <dbReference type="EC" id="2.7.13.3"/>
    </reaction>
</comment>
<dbReference type="Pfam" id="PF13581">
    <property type="entry name" value="HATPase_c_2"/>
    <property type="match status" value="1"/>
</dbReference>
<dbReference type="InterPro" id="IPR005467">
    <property type="entry name" value="His_kinase_dom"/>
</dbReference>
<protein>
    <recommendedName>
        <fullName evidence="3">histidine kinase</fullName>
        <ecNumber evidence="3">2.7.13.3</ecNumber>
    </recommendedName>
</protein>
<evidence type="ECO:0000256" key="11">
    <source>
        <dbReference type="ARBA" id="ARBA00022989"/>
    </source>
</evidence>
<dbReference type="CDD" id="cd06225">
    <property type="entry name" value="HAMP"/>
    <property type="match status" value="1"/>
</dbReference>
<dbReference type="EMBL" id="JBBLZC010000022">
    <property type="protein sequence ID" value="MEK0085136.1"/>
    <property type="molecule type" value="Genomic_DNA"/>
</dbReference>
<gene>
    <name evidence="16" type="ORF">U1T56_18440</name>
</gene>
<keyword evidence="5" id="KW-0597">Phosphoprotein</keyword>
<dbReference type="PROSITE" id="PS50885">
    <property type="entry name" value="HAMP"/>
    <property type="match status" value="1"/>
</dbReference>
<dbReference type="InterPro" id="IPR033479">
    <property type="entry name" value="dCache_1"/>
</dbReference>
<evidence type="ECO:0000256" key="2">
    <source>
        <dbReference type="ARBA" id="ARBA00004651"/>
    </source>
</evidence>
<dbReference type="InterPro" id="IPR036890">
    <property type="entry name" value="HATPase_C_sf"/>
</dbReference>
<evidence type="ECO:0000256" key="9">
    <source>
        <dbReference type="ARBA" id="ARBA00022777"/>
    </source>
</evidence>
<evidence type="ECO:0000313" key="16">
    <source>
        <dbReference type="EMBL" id="MEK0085136.1"/>
    </source>
</evidence>
<dbReference type="PANTHER" id="PTHR41523">
    <property type="entry name" value="TWO-COMPONENT SYSTEM SENSOR PROTEIN"/>
    <property type="match status" value="1"/>
</dbReference>
<dbReference type="Gene3D" id="1.10.287.130">
    <property type="match status" value="1"/>
</dbReference>
<evidence type="ECO:0000256" key="3">
    <source>
        <dbReference type="ARBA" id="ARBA00012438"/>
    </source>
</evidence>
<evidence type="ECO:0000259" key="14">
    <source>
        <dbReference type="PROSITE" id="PS50109"/>
    </source>
</evidence>
<evidence type="ECO:0000256" key="7">
    <source>
        <dbReference type="ARBA" id="ARBA00022692"/>
    </source>
</evidence>
<dbReference type="Pfam" id="PF07568">
    <property type="entry name" value="HisKA_2"/>
    <property type="match status" value="1"/>
</dbReference>
<evidence type="ECO:0000256" key="4">
    <source>
        <dbReference type="ARBA" id="ARBA00022475"/>
    </source>
</evidence>
<dbReference type="SMART" id="SM00304">
    <property type="entry name" value="HAMP"/>
    <property type="match status" value="1"/>
</dbReference>
<evidence type="ECO:0000256" key="13">
    <source>
        <dbReference type="SAM" id="Phobius"/>
    </source>
</evidence>
<keyword evidence="10" id="KW-0067">ATP-binding</keyword>
<organism evidence="16 17">
    <name type="scientific">Benzoatithermus flavus</name>
    <dbReference type="NCBI Taxonomy" id="3108223"/>
    <lineage>
        <taxon>Bacteria</taxon>
        <taxon>Pseudomonadati</taxon>
        <taxon>Pseudomonadota</taxon>
        <taxon>Alphaproteobacteria</taxon>
        <taxon>Geminicoccales</taxon>
        <taxon>Geminicoccaceae</taxon>
        <taxon>Benzoatithermus</taxon>
    </lineage>
</organism>
<feature type="domain" description="Histidine kinase" evidence="14">
    <location>
        <begin position="380"/>
        <end position="570"/>
    </location>
</feature>
<accession>A0ABU8XVN7</accession>
<keyword evidence="17" id="KW-1185">Reference proteome</keyword>
<evidence type="ECO:0000256" key="6">
    <source>
        <dbReference type="ARBA" id="ARBA00022679"/>
    </source>
</evidence>
<feature type="transmembrane region" description="Helical" evidence="13">
    <location>
        <begin position="288"/>
        <end position="309"/>
    </location>
</feature>
<evidence type="ECO:0000256" key="8">
    <source>
        <dbReference type="ARBA" id="ARBA00022741"/>
    </source>
</evidence>
<evidence type="ECO:0000259" key="15">
    <source>
        <dbReference type="PROSITE" id="PS50885"/>
    </source>
</evidence>
<feature type="transmembrane region" description="Helical" evidence="13">
    <location>
        <begin position="20"/>
        <end position="38"/>
    </location>
</feature>
<keyword evidence="11 13" id="KW-1133">Transmembrane helix</keyword>
<keyword evidence="9 16" id="KW-0418">Kinase</keyword>
<dbReference type="Pfam" id="PF00672">
    <property type="entry name" value="HAMP"/>
    <property type="match status" value="1"/>
</dbReference>
<dbReference type="InterPro" id="IPR003660">
    <property type="entry name" value="HAMP_dom"/>
</dbReference>
<keyword evidence="4" id="KW-1003">Cell membrane</keyword>
<keyword evidence="7 13" id="KW-0812">Transmembrane</keyword>
<keyword evidence="12 13" id="KW-0472">Membrane</keyword>
<dbReference type="EC" id="2.7.13.3" evidence="3"/>
<dbReference type="PROSITE" id="PS50109">
    <property type="entry name" value="HIS_KIN"/>
    <property type="match status" value="1"/>
</dbReference>
<dbReference type="Proteomes" id="UP001375743">
    <property type="component" value="Unassembled WGS sequence"/>
</dbReference>
<dbReference type="CDD" id="cd18774">
    <property type="entry name" value="PDC2_HK_sensor"/>
    <property type="match status" value="1"/>
</dbReference>
<comment type="subcellular location">
    <subcellularLocation>
        <location evidence="2">Cell membrane</location>
        <topology evidence="2">Multi-pass membrane protein</topology>
    </subcellularLocation>
</comment>
<dbReference type="Pfam" id="PF02743">
    <property type="entry name" value="dCache_1"/>
    <property type="match status" value="1"/>
</dbReference>
<dbReference type="InterPro" id="IPR011495">
    <property type="entry name" value="Sig_transdc_His_kin_sub2_dim/P"/>
</dbReference>
<evidence type="ECO:0000313" key="17">
    <source>
        <dbReference type="Proteomes" id="UP001375743"/>
    </source>
</evidence>
<dbReference type="CDD" id="cd12914">
    <property type="entry name" value="PDC1_DGC_like"/>
    <property type="match status" value="1"/>
</dbReference>
<dbReference type="RefSeq" id="WP_418160983.1">
    <property type="nucleotide sequence ID" value="NZ_JBBLZC010000022.1"/>
</dbReference>
<dbReference type="GO" id="GO:0016301">
    <property type="term" value="F:kinase activity"/>
    <property type="evidence" value="ECO:0007669"/>
    <property type="project" value="UniProtKB-KW"/>
</dbReference>
<sequence length="589" mass="64032">MSAPTPIGREHRWPAGLKARMAFILAVVLIPALLYSCWQAVEAYRDRREQQAAAVSTMLRIIASYEADLFDKTRMLLQRLAIEPAIQRTEQPACTERLIEARNRSPEYFDFVVLDADGTGVCSSARELLGPSSDQGGYFRRLRDGAGFAISDVFPRRTGSGKTIVAAVPLRSPTASGPFSGAVAVSINPQSFQRAVDSIDLPPGGIAFLVDGKGEPLLPLTRERQGVPALPSSELFAELAGQGEGGITAEGADGIRRDYYLAKIAGDDLFVVVGVPSLPRFAWLQRELVIGVFAPTLMLALAVVTIWTASDYLVIRHVRTLGVAARAYSRGELDLRLDLASAPQEFQELARTLARMASRIHRREEELRASLEQKELLLREVHHRVKNNLQIVQSLLNLHAQRLQSPRARDAVRQTQMRVGALVLVHRNLYENDDIQEIDLGSFLPELCSMLEEVNAADHAAVQLSVVAESVRVLADQAIPLALLVTEAVSNAFRHAFRDEQGGHVEVGLAREGERVRLVVADNGSGFAAADDGGGMGITLMHMLAKQLGGSLVVAEATGIRLTLDFPLREGRTQSRSGKIPATGEATAA</sequence>
<dbReference type="Gene3D" id="3.30.450.20">
    <property type="entry name" value="PAS domain"/>
    <property type="match status" value="2"/>
</dbReference>
<evidence type="ECO:0000256" key="10">
    <source>
        <dbReference type="ARBA" id="ARBA00022840"/>
    </source>
</evidence>
<dbReference type="SMART" id="SM00387">
    <property type="entry name" value="HATPase_c"/>
    <property type="match status" value="1"/>
</dbReference>
<reference evidence="16 17" key="1">
    <citation type="submission" date="2024-01" db="EMBL/GenBank/DDBJ databases">
        <title>Multi-omics insights into the function and evolution of sodium benzoate biodegradation pathways in Benzoatithermus flavus gen. nov., sp. nov. from hot spring.</title>
        <authorList>
            <person name="Hu C.-J."/>
            <person name="Li W.-J."/>
        </authorList>
    </citation>
    <scope>NUCLEOTIDE SEQUENCE [LARGE SCALE GENOMIC DNA]</scope>
    <source>
        <strain evidence="16 17">SYSU G07066</strain>
    </source>
</reference>
<proteinExistence type="predicted"/>
<name>A0ABU8XVN7_9PROT</name>
<comment type="caution">
    <text evidence="16">The sequence shown here is derived from an EMBL/GenBank/DDBJ whole genome shotgun (WGS) entry which is preliminary data.</text>
</comment>
<keyword evidence="8" id="KW-0547">Nucleotide-binding</keyword>
<evidence type="ECO:0000256" key="1">
    <source>
        <dbReference type="ARBA" id="ARBA00000085"/>
    </source>
</evidence>
<feature type="domain" description="HAMP" evidence="15">
    <location>
        <begin position="312"/>
        <end position="365"/>
    </location>
</feature>
<keyword evidence="6" id="KW-0808">Transferase</keyword>
<evidence type="ECO:0000256" key="5">
    <source>
        <dbReference type="ARBA" id="ARBA00022553"/>
    </source>
</evidence>
<dbReference type="InterPro" id="IPR003594">
    <property type="entry name" value="HATPase_dom"/>
</dbReference>